<keyword evidence="5" id="KW-1185">Reference proteome</keyword>
<name>A0ABY9MM67_9GAMM</name>
<dbReference type="RefSeq" id="WP_028488637.1">
    <property type="nucleotide sequence ID" value="NZ_CP133218.1"/>
</dbReference>
<organism evidence="4 5">
    <name type="scientific">Thiothrix lacustris</name>
    <dbReference type="NCBI Taxonomy" id="525917"/>
    <lineage>
        <taxon>Bacteria</taxon>
        <taxon>Pseudomonadati</taxon>
        <taxon>Pseudomonadota</taxon>
        <taxon>Gammaproteobacteria</taxon>
        <taxon>Thiotrichales</taxon>
        <taxon>Thiotrichaceae</taxon>
        <taxon>Thiothrix</taxon>
    </lineage>
</organism>
<feature type="region of interest" description="Disordered" evidence="1">
    <location>
        <begin position="33"/>
        <end position="69"/>
    </location>
</feature>
<evidence type="ECO:0000256" key="2">
    <source>
        <dbReference type="SAM" id="SignalP"/>
    </source>
</evidence>
<dbReference type="Proteomes" id="UP001236657">
    <property type="component" value="Chromosome"/>
</dbReference>
<feature type="chain" id="PRO_5046094872" evidence="2">
    <location>
        <begin position="32"/>
        <end position="277"/>
    </location>
</feature>
<dbReference type="PROSITE" id="PS51257">
    <property type="entry name" value="PROKAR_LIPOPROTEIN"/>
    <property type="match status" value="1"/>
</dbReference>
<feature type="signal peptide" evidence="2">
    <location>
        <begin position="1"/>
        <end position="31"/>
    </location>
</feature>
<protein>
    <submittedName>
        <fullName evidence="4">DUF1566 domain-containing protein</fullName>
    </submittedName>
</protein>
<accession>A0ABY9MM67</accession>
<sequence>MTTTQSKNTFNLFRKTGIFLAVAMSASLLTACGGSSSSTTDTTGTTTTDTTTGTTTTGTTTTGTTTTGTTTTTARTFTKLNLTGAAYVADGVASIGCVQDSKDGKFWEVKTNAADTTKSDFRDVDYGYFWGTNVGSTAGTPDGSLATIATSSCSGSGSTLTKCNTDAYVAAVNAMNAGKGLCNKTTWRLPTSAELLGLMDTTKTAPPYIYSDLGSTSFDAADTDGRPFVYAYWSATPVTGNTAQRQAVSFTNKLADGQIKAHNMVDQINDQIRLIAD</sequence>
<evidence type="ECO:0000259" key="3">
    <source>
        <dbReference type="Pfam" id="PF07603"/>
    </source>
</evidence>
<gene>
    <name evidence="4" type="ORF">RCF98_11720</name>
</gene>
<reference evidence="4 5" key="1">
    <citation type="submission" date="2023-08" db="EMBL/GenBank/DDBJ databases">
        <title>New molecular markers tilS and rpoB for phylogenetic and monitoring studies of the genus Thiothrix biodiversity.</title>
        <authorList>
            <person name="Ravin N.V."/>
            <person name="Smolyakov D."/>
            <person name="Markov N.D."/>
            <person name="Beletsky A.V."/>
            <person name="Mardanov A.V."/>
            <person name="Rudenko T.S."/>
            <person name="Grabovich M.Y."/>
        </authorList>
    </citation>
    <scope>NUCLEOTIDE SEQUENCE [LARGE SCALE GENOMIC DNA]</scope>
    <source>
        <strain evidence="4 5">MK1</strain>
    </source>
</reference>
<dbReference type="Pfam" id="PF07603">
    <property type="entry name" value="Lcl_C"/>
    <property type="match status" value="1"/>
</dbReference>
<dbReference type="EMBL" id="CP133218">
    <property type="protein sequence ID" value="WML89637.1"/>
    <property type="molecule type" value="Genomic_DNA"/>
</dbReference>
<proteinExistence type="predicted"/>
<evidence type="ECO:0000313" key="5">
    <source>
        <dbReference type="Proteomes" id="UP001236657"/>
    </source>
</evidence>
<keyword evidence="2" id="KW-0732">Signal</keyword>
<evidence type="ECO:0000313" key="4">
    <source>
        <dbReference type="EMBL" id="WML89637.1"/>
    </source>
</evidence>
<evidence type="ECO:0000256" key="1">
    <source>
        <dbReference type="SAM" id="MobiDB-lite"/>
    </source>
</evidence>
<dbReference type="InterPro" id="IPR011460">
    <property type="entry name" value="Lcl_C"/>
</dbReference>
<feature type="domain" description="Lcl C-terminal" evidence="3">
    <location>
        <begin position="96"/>
        <end position="258"/>
    </location>
</feature>